<comment type="caution">
    <text evidence="7">The sequence shown here is derived from an EMBL/GenBank/DDBJ whole genome shotgun (WGS) entry which is preliminary data.</text>
</comment>
<accession>A0A7Z7B1S3</accession>
<feature type="transmembrane region" description="Helical" evidence="6">
    <location>
        <begin position="114"/>
        <end position="139"/>
    </location>
</feature>
<gene>
    <name evidence="7" type="ORF">SAMN04488589_2643</name>
</gene>
<dbReference type="PANTHER" id="PTHR34857:SF2">
    <property type="entry name" value="SLL0384 PROTEIN"/>
    <property type="match status" value="1"/>
</dbReference>
<sequence>MKITLTDIEREAYKDSPVHRLDGRAKILALLAIIIFAVSLPRMDEANFTKLAILEFYLILLMAIARLNPLYTLMRFLSILPFGLAIVLIQPFIRQPFIETFTAYPVGLPLGITMTYEGITFGLILLAKYIVCITAIVLISSTMKMNDMVSSARRLGMPAEFTLILSMMVRYLFVFWIILKRIRVAQKTRLFYLWNKDVPHRWILEQVAYTISSLFIRSYEQGERTYISMLCRGYSSANKVYVHKNRIKTSDILFSIITIGTIIIAFAA</sequence>
<evidence type="ECO:0000313" key="7">
    <source>
        <dbReference type="EMBL" id="SDG30032.1"/>
    </source>
</evidence>
<dbReference type="InterPro" id="IPR051611">
    <property type="entry name" value="ECF_transporter_component"/>
</dbReference>
<evidence type="ECO:0000313" key="8">
    <source>
        <dbReference type="Proteomes" id="UP000199259"/>
    </source>
</evidence>
<dbReference type="CDD" id="cd16914">
    <property type="entry name" value="EcfT"/>
    <property type="match status" value="1"/>
</dbReference>
<dbReference type="InterPro" id="IPR003339">
    <property type="entry name" value="ABC/ECF_trnsptr_transmembrane"/>
</dbReference>
<dbReference type="NCBIfam" id="TIGR02454">
    <property type="entry name" value="ECF_T_CbiQ"/>
    <property type="match status" value="1"/>
</dbReference>
<feature type="transmembrane region" description="Helical" evidence="6">
    <location>
        <begin position="23"/>
        <end position="41"/>
    </location>
</feature>
<evidence type="ECO:0000256" key="4">
    <source>
        <dbReference type="ARBA" id="ARBA00022989"/>
    </source>
</evidence>
<dbReference type="InterPro" id="IPR012809">
    <property type="entry name" value="ECF_CbiQ"/>
</dbReference>
<dbReference type="EMBL" id="FNCA01000011">
    <property type="protein sequence ID" value="SDG30032.1"/>
    <property type="molecule type" value="Genomic_DNA"/>
</dbReference>
<reference evidence="7 8" key="1">
    <citation type="submission" date="2016-10" db="EMBL/GenBank/DDBJ databases">
        <authorList>
            <person name="Varghese N."/>
            <person name="Submissions S."/>
        </authorList>
    </citation>
    <scope>NUCLEOTIDE SEQUENCE [LARGE SCALE GENOMIC DNA]</scope>
    <source>
        <strain evidence="7 8">PL 12/M</strain>
    </source>
</reference>
<dbReference type="GO" id="GO:0043190">
    <property type="term" value="C:ATP-binding cassette (ABC) transporter complex"/>
    <property type="evidence" value="ECO:0007669"/>
    <property type="project" value="InterPro"/>
</dbReference>
<dbReference type="PANTHER" id="PTHR34857">
    <property type="entry name" value="SLL0384 PROTEIN"/>
    <property type="match status" value="1"/>
</dbReference>
<comment type="subcellular location">
    <subcellularLocation>
        <location evidence="1">Cell membrane</location>
        <topology evidence="1">Multi-pass membrane protein</topology>
    </subcellularLocation>
</comment>
<dbReference type="OrthoDB" id="51610at2157"/>
<keyword evidence="8" id="KW-1185">Reference proteome</keyword>
<dbReference type="Proteomes" id="UP000199259">
    <property type="component" value="Unassembled WGS sequence"/>
</dbReference>
<name>A0A7Z7B1S3_9EURY</name>
<dbReference type="RefSeq" id="WP_091710913.1">
    <property type="nucleotide sequence ID" value="NZ_FNCA01000011.1"/>
</dbReference>
<dbReference type="Pfam" id="PF02361">
    <property type="entry name" value="CbiQ"/>
    <property type="match status" value="1"/>
</dbReference>
<evidence type="ECO:0000256" key="6">
    <source>
        <dbReference type="SAM" id="Phobius"/>
    </source>
</evidence>
<protein>
    <submittedName>
        <fullName evidence="7">Cobalt/nickel transport system permease protein</fullName>
    </submittedName>
</protein>
<evidence type="ECO:0000256" key="2">
    <source>
        <dbReference type="ARBA" id="ARBA00022475"/>
    </source>
</evidence>
<keyword evidence="4 6" id="KW-1133">Transmembrane helix</keyword>
<keyword evidence="5 6" id="KW-0472">Membrane</keyword>
<feature type="transmembrane region" description="Helical" evidence="6">
    <location>
        <begin position="48"/>
        <end position="67"/>
    </location>
</feature>
<evidence type="ECO:0000256" key="3">
    <source>
        <dbReference type="ARBA" id="ARBA00022692"/>
    </source>
</evidence>
<feature type="transmembrane region" description="Helical" evidence="6">
    <location>
        <begin position="73"/>
        <end position="93"/>
    </location>
</feature>
<evidence type="ECO:0000256" key="1">
    <source>
        <dbReference type="ARBA" id="ARBA00004651"/>
    </source>
</evidence>
<keyword evidence="3 6" id="KW-0812">Transmembrane</keyword>
<dbReference type="GO" id="GO:0006824">
    <property type="term" value="P:cobalt ion transport"/>
    <property type="evidence" value="ECO:0007669"/>
    <property type="project" value="InterPro"/>
</dbReference>
<proteinExistence type="predicted"/>
<evidence type="ECO:0000256" key="5">
    <source>
        <dbReference type="ARBA" id="ARBA00023136"/>
    </source>
</evidence>
<keyword evidence="2" id="KW-1003">Cell membrane</keyword>
<organism evidence="7 8">
    <name type="scientific">Methanolobus vulcani</name>
    <dbReference type="NCBI Taxonomy" id="38026"/>
    <lineage>
        <taxon>Archaea</taxon>
        <taxon>Methanobacteriati</taxon>
        <taxon>Methanobacteriota</taxon>
        <taxon>Stenosarchaea group</taxon>
        <taxon>Methanomicrobia</taxon>
        <taxon>Methanosarcinales</taxon>
        <taxon>Methanosarcinaceae</taxon>
        <taxon>Methanolobus</taxon>
    </lineage>
</organism>
<dbReference type="AlphaFoldDB" id="A0A7Z7B1S3"/>
<feature type="transmembrane region" description="Helical" evidence="6">
    <location>
        <begin position="159"/>
        <end position="179"/>
    </location>
</feature>